<proteinExistence type="predicted"/>
<comment type="caution">
    <text evidence="2">The sequence shown here is derived from an EMBL/GenBank/DDBJ whole genome shotgun (WGS) entry which is preliminary data.</text>
</comment>
<evidence type="ECO:0000313" key="3">
    <source>
        <dbReference type="Proteomes" id="UP001219518"/>
    </source>
</evidence>
<dbReference type="Proteomes" id="UP001219518">
    <property type="component" value="Unassembled WGS sequence"/>
</dbReference>
<organism evidence="2 3">
    <name type="scientific">Frankliniella fusca</name>
    <dbReference type="NCBI Taxonomy" id="407009"/>
    <lineage>
        <taxon>Eukaryota</taxon>
        <taxon>Metazoa</taxon>
        <taxon>Ecdysozoa</taxon>
        <taxon>Arthropoda</taxon>
        <taxon>Hexapoda</taxon>
        <taxon>Insecta</taxon>
        <taxon>Pterygota</taxon>
        <taxon>Neoptera</taxon>
        <taxon>Paraneoptera</taxon>
        <taxon>Thysanoptera</taxon>
        <taxon>Terebrantia</taxon>
        <taxon>Thripoidea</taxon>
        <taxon>Thripidae</taxon>
        <taxon>Frankliniella</taxon>
    </lineage>
</organism>
<gene>
    <name evidence="2" type="ORF">KUF71_000511</name>
</gene>
<evidence type="ECO:0000256" key="1">
    <source>
        <dbReference type="SAM" id="MobiDB-lite"/>
    </source>
</evidence>
<feature type="non-terminal residue" evidence="2">
    <location>
        <position position="247"/>
    </location>
</feature>
<feature type="non-terminal residue" evidence="2">
    <location>
        <position position="1"/>
    </location>
</feature>
<dbReference type="AlphaFoldDB" id="A0AAE1HVI0"/>
<feature type="region of interest" description="Disordered" evidence="1">
    <location>
        <begin position="20"/>
        <end position="39"/>
    </location>
</feature>
<reference evidence="2" key="1">
    <citation type="submission" date="2021-07" db="EMBL/GenBank/DDBJ databases">
        <authorList>
            <person name="Catto M.A."/>
            <person name="Jacobson A."/>
            <person name="Kennedy G."/>
            <person name="Labadie P."/>
            <person name="Hunt B.G."/>
            <person name="Srinivasan R."/>
        </authorList>
    </citation>
    <scope>NUCLEOTIDE SEQUENCE</scope>
    <source>
        <strain evidence="2">PL_HMW_Pooled</strain>
        <tissue evidence="2">Head</tissue>
    </source>
</reference>
<feature type="region of interest" description="Disordered" evidence="1">
    <location>
        <begin position="225"/>
        <end position="247"/>
    </location>
</feature>
<name>A0AAE1HVI0_9NEOP</name>
<protein>
    <submittedName>
        <fullName evidence="2">DNA replication protein</fullName>
    </submittedName>
</protein>
<dbReference type="EMBL" id="JAHWGI010001324">
    <property type="protein sequence ID" value="KAK3928241.1"/>
    <property type="molecule type" value="Genomic_DNA"/>
</dbReference>
<reference evidence="2" key="2">
    <citation type="journal article" date="2023" name="BMC Genomics">
        <title>Pest status, molecular evolution, and epigenetic factors derived from the genome assembly of Frankliniella fusca, a thysanopteran phytovirus vector.</title>
        <authorList>
            <person name="Catto M.A."/>
            <person name="Labadie P.E."/>
            <person name="Jacobson A.L."/>
            <person name="Kennedy G.G."/>
            <person name="Srinivasan R."/>
            <person name="Hunt B.G."/>
        </authorList>
    </citation>
    <scope>NUCLEOTIDE SEQUENCE</scope>
    <source>
        <strain evidence="2">PL_HMW_Pooled</strain>
    </source>
</reference>
<sequence>RAVGEGARVSAFVLLLRSGPERHAQSGRSRSLTPQKKIPSVINRKDTFSHSNVHVGILSAKTPSPMKFKCPSSSPIKKAIVRPTSDSKSETCERKFDESIADFDLKGKPPTSLTSQETAACPIYHQSGRSRSLTPQKKIPSVINRKDTFSHSNVHVGILSAKTPSPMKFKCPSSSPIKKAIVRPTSDSKSETCERKFDESIADFDLKGKPPTSLTSQETAACPIYHQSGRSRSLTPQKKIPSVINRK</sequence>
<evidence type="ECO:0000313" key="2">
    <source>
        <dbReference type="EMBL" id="KAK3928241.1"/>
    </source>
</evidence>
<keyword evidence="3" id="KW-1185">Reference proteome</keyword>
<accession>A0AAE1HVI0</accession>